<feature type="transmembrane region" description="Helical" evidence="6">
    <location>
        <begin position="139"/>
        <end position="162"/>
    </location>
</feature>
<gene>
    <name evidence="8" type="ORF">Daus18300_012033</name>
</gene>
<evidence type="ECO:0000313" key="8">
    <source>
        <dbReference type="EMBL" id="KAL1852789.1"/>
    </source>
</evidence>
<proteinExistence type="inferred from homology"/>
<comment type="similarity">
    <text evidence="5">Belongs to the SAT4 family.</text>
</comment>
<dbReference type="Pfam" id="PF20684">
    <property type="entry name" value="Fung_rhodopsin"/>
    <property type="match status" value="1"/>
</dbReference>
<dbReference type="EMBL" id="JAWRVE010000156">
    <property type="protein sequence ID" value="KAL1852789.1"/>
    <property type="molecule type" value="Genomic_DNA"/>
</dbReference>
<evidence type="ECO:0000313" key="9">
    <source>
        <dbReference type="Proteomes" id="UP001583177"/>
    </source>
</evidence>
<comment type="caution">
    <text evidence="8">The sequence shown here is derived from an EMBL/GenBank/DDBJ whole genome shotgun (WGS) entry which is preliminary data.</text>
</comment>
<name>A0ABR3W485_9PEZI</name>
<comment type="subcellular location">
    <subcellularLocation>
        <location evidence="1">Membrane</location>
        <topology evidence="1">Multi-pass membrane protein</topology>
    </subcellularLocation>
</comment>
<reference evidence="8 9" key="1">
    <citation type="journal article" date="2024" name="IMA Fungus">
        <title>IMA Genome - F19 : A genome assembly and annotation guide to empower mycologists, including annotated draft genome sequences of Ceratocystis pirilliformis, Diaporthe australafricana, Fusarium ophioides, Paecilomyces lecythidis, and Sporothrix stenoceras.</title>
        <authorList>
            <person name="Aylward J."/>
            <person name="Wilson A.M."/>
            <person name="Visagie C.M."/>
            <person name="Spraker J."/>
            <person name="Barnes I."/>
            <person name="Buitendag C."/>
            <person name="Ceriani C."/>
            <person name="Del Mar Angel L."/>
            <person name="du Plessis D."/>
            <person name="Fuchs T."/>
            <person name="Gasser K."/>
            <person name="Kramer D."/>
            <person name="Li W."/>
            <person name="Munsamy K."/>
            <person name="Piso A."/>
            <person name="Price J.L."/>
            <person name="Sonnekus B."/>
            <person name="Thomas C."/>
            <person name="van der Nest A."/>
            <person name="van Dijk A."/>
            <person name="van Heerden A."/>
            <person name="van Vuuren N."/>
            <person name="Yilmaz N."/>
            <person name="Duong T.A."/>
            <person name="van der Merwe N.A."/>
            <person name="Wingfield M.J."/>
            <person name="Wingfield B.D."/>
        </authorList>
    </citation>
    <scope>NUCLEOTIDE SEQUENCE [LARGE SCALE GENOMIC DNA]</scope>
    <source>
        <strain evidence="8 9">CMW 18300</strain>
    </source>
</reference>
<dbReference type="InterPro" id="IPR052337">
    <property type="entry name" value="SAT4-like"/>
</dbReference>
<feature type="transmembrane region" description="Helical" evidence="6">
    <location>
        <begin position="57"/>
        <end position="78"/>
    </location>
</feature>
<keyword evidence="3 6" id="KW-1133">Transmembrane helix</keyword>
<accession>A0ABR3W485</accession>
<dbReference type="Proteomes" id="UP001583177">
    <property type="component" value="Unassembled WGS sequence"/>
</dbReference>
<organism evidence="8 9">
    <name type="scientific">Diaporthe australafricana</name>
    <dbReference type="NCBI Taxonomy" id="127596"/>
    <lineage>
        <taxon>Eukaryota</taxon>
        <taxon>Fungi</taxon>
        <taxon>Dikarya</taxon>
        <taxon>Ascomycota</taxon>
        <taxon>Pezizomycotina</taxon>
        <taxon>Sordariomycetes</taxon>
        <taxon>Sordariomycetidae</taxon>
        <taxon>Diaporthales</taxon>
        <taxon>Diaporthaceae</taxon>
        <taxon>Diaporthe</taxon>
    </lineage>
</organism>
<feature type="domain" description="Rhodopsin" evidence="7">
    <location>
        <begin position="42"/>
        <end position="248"/>
    </location>
</feature>
<keyword evidence="2 6" id="KW-0812">Transmembrane</keyword>
<feature type="transmembrane region" description="Helical" evidence="6">
    <location>
        <begin position="182"/>
        <end position="201"/>
    </location>
</feature>
<feature type="transmembrane region" description="Helical" evidence="6">
    <location>
        <begin position="104"/>
        <end position="127"/>
    </location>
</feature>
<evidence type="ECO:0000256" key="1">
    <source>
        <dbReference type="ARBA" id="ARBA00004141"/>
    </source>
</evidence>
<keyword evidence="4 6" id="KW-0472">Membrane</keyword>
<protein>
    <recommendedName>
        <fullName evidence="7">Rhodopsin domain-containing protein</fullName>
    </recommendedName>
</protein>
<feature type="transmembrane region" description="Helical" evidence="6">
    <location>
        <begin position="25"/>
        <end position="45"/>
    </location>
</feature>
<dbReference type="PANTHER" id="PTHR33048">
    <property type="entry name" value="PTH11-LIKE INTEGRAL MEMBRANE PROTEIN (AFU_ORTHOLOGUE AFUA_5G11245)"/>
    <property type="match status" value="1"/>
</dbReference>
<evidence type="ECO:0000256" key="6">
    <source>
        <dbReference type="SAM" id="Phobius"/>
    </source>
</evidence>
<evidence type="ECO:0000256" key="3">
    <source>
        <dbReference type="ARBA" id="ARBA00022989"/>
    </source>
</evidence>
<dbReference type="InterPro" id="IPR049326">
    <property type="entry name" value="Rhodopsin_dom_fungi"/>
</dbReference>
<evidence type="ECO:0000256" key="4">
    <source>
        <dbReference type="ARBA" id="ARBA00023136"/>
    </source>
</evidence>
<evidence type="ECO:0000259" key="7">
    <source>
        <dbReference type="Pfam" id="PF20684"/>
    </source>
</evidence>
<dbReference type="PANTHER" id="PTHR33048:SF158">
    <property type="entry name" value="MEMBRANE PROTEIN PTH11-LIKE, PUTATIVE-RELATED"/>
    <property type="match status" value="1"/>
</dbReference>
<evidence type="ECO:0000256" key="2">
    <source>
        <dbReference type="ARBA" id="ARBA00022692"/>
    </source>
</evidence>
<feature type="transmembrane region" description="Helical" evidence="6">
    <location>
        <begin position="213"/>
        <end position="233"/>
    </location>
</feature>
<evidence type="ECO:0000256" key="5">
    <source>
        <dbReference type="ARBA" id="ARBA00038359"/>
    </source>
</evidence>
<sequence length="255" mass="27324">MQSTMLAARQGLEGPMEVPLSANPLTAVIAMTAIMCVVVLTKLWIRATVIKQVGPDDWSALLGALFVIAITGVIGSVFREAGLDSSSALASPGQINSPVFSDRLFVFLLLSGVPNGFAKLSILFLLLKIFPRQARPVTAYFILAGLGVVTLFYSIVVLYIGIHCGPQPCTVDEQVNIVKATASVNMVLDIYVFVLAVVNVWTVQMSTRNKLGVLAVFATGLLALACSIVVLYYRVNTTTDPNAVWVQVLIPLVLV</sequence>
<keyword evidence="9" id="KW-1185">Reference proteome</keyword>